<organism evidence="1">
    <name type="scientific">Klebsiella pneumoniae</name>
    <dbReference type="NCBI Taxonomy" id="573"/>
    <lineage>
        <taxon>Bacteria</taxon>
        <taxon>Pseudomonadati</taxon>
        <taxon>Pseudomonadota</taxon>
        <taxon>Gammaproteobacteria</taxon>
        <taxon>Enterobacterales</taxon>
        <taxon>Enterobacteriaceae</taxon>
        <taxon>Klebsiella/Raoultella group</taxon>
        <taxon>Klebsiella</taxon>
        <taxon>Klebsiella pneumoniae complex</taxon>
    </lineage>
</organism>
<proteinExistence type="predicted"/>
<accession>A0A486UEC8</accession>
<gene>
    <name evidence="1" type="ORF">SAMEA4873655_05098</name>
</gene>
<name>A0A486UEC8_KLEPN</name>
<dbReference type="EMBL" id="CAAHDB010000032">
    <property type="protein sequence ID" value="VGM37182.1"/>
    <property type="molecule type" value="Genomic_DNA"/>
</dbReference>
<protein>
    <submittedName>
        <fullName evidence="1">Uncharacterized protein</fullName>
    </submittedName>
</protein>
<sequence>MLKNYIDVYESHNLNNGLCHYRTFSFHWPSNPTTALAVIGDDKSTNVNPTAIAGGVVTCFDLYGREIWTR</sequence>
<evidence type="ECO:0000313" key="1">
    <source>
        <dbReference type="EMBL" id="VGM37182.1"/>
    </source>
</evidence>
<dbReference type="AlphaFoldDB" id="A0A486UEC8"/>
<reference evidence="1" key="1">
    <citation type="submission" date="2019-03" db="EMBL/GenBank/DDBJ databases">
        <authorList>
            <consortium name="Pathogen Informatics"/>
        </authorList>
    </citation>
    <scope>NUCLEOTIDE SEQUENCE</scope>
    <source>
        <strain evidence="1">5012STDY7626459</strain>
    </source>
</reference>